<proteinExistence type="predicted"/>
<evidence type="ECO:0000313" key="2">
    <source>
        <dbReference type="Proteomes" id="UP000054549"/>
    </source>
</evidence>
<organism evidence="1 2">
    <name type="scientific">Amanita muscaria (strain Koide BX008)</name>
    <dbReference type="NCBI Taxonomy" id="946122"/>
    <lineage>
        <taxon>Eukaryota</taxon>
        <taxon>Fungi</taxon>
        <taxon>Dikarya</taxon>
        <taxon>Basidiomycota</taxon>
        <taxon>Agaricomycotina</taxon>
        <taxon>Agaricomycetes</taxon>
        <taxon>Agaricomycetidae</taxon>
        <taxon>Agaricales</taxon>
        <taxon>Pluteineae</taxon>
        <taxon>Amanitaceae</taxon>
        <taxon>Amanita</taxon>
    </lineage>
</organism>
<dbReference type="EMBL" id="KN818248">
    <property type="protein sequence ID" value="KIL64565.1"/>
    <property type="molecule type" value="Genomic_DNA"/>
</dbReference>
<sequence length="70" mass="7460">MTTLEVGLYGYTGGRGASPATKCQMGHHHVVTESQTLKRLEFVDLLPATGIGLYLQTLMGLLKSGLLAVN</sequence>
<keyword evidence="2" id="KW-1185">Reference proteome</keyword>
<dbReference type="AlphaFoldDB" id="A0A0C2SMX7"/>
<gene>
    <name evidence="1" type="ORF">M378DRAFT_163013</name>
</gene>
<dbReference type="InParanoid" id="A0A0C2SMX7"/>
<reference evidence="1 2" key="1">
    <citation type="submission" date="2014-04" db="EMBL/GenBank/DDBJ databases">
        <title>Evolutionary Origins and Diversification of the Mycorrhizal Mutualists.</title>
        <authorList>
            <consortium name="DOE Joint Genome Institute"/>
            <consortium name="Mycorrhizal Genomics Consortium"/>
            <person name="Kohler A."/>
            <person name="Kuo A."/>
            <person name="Nagy L.G."/>
            <person name="Floudas D."/>
            <person name="Copeland A."/>
            <person name="Barry K.W."/>
            <person name="Cichocki N."/>
            <person name="Veneault-Fourrey C."/>
            <person name="LaButti K."/>
            <person name="Lindquist E.A."/>
            <person name="Lipzen A."/>
            <person name="Lundell T."/>
            <person name="Morin E."/>
            <person name="Murat C."/>
            <person name="Riley R."/>
            <person name="Ohm R."/>
            <person name="Sun H."/>
            <person name="Tunlid A."/>
            <person name="Henrissat B."/>
            <person name="Grigoriev I.V."/>
            <person name="Hibbett D.S."/>
            <person name="Martin F."/>
        </authorList>
    </citation>
    <scope>NUCLEOTIDE SEQUENCE [LARGE SCALE GENOMIC DNA]</scope>
    <source>
        <strain evidence="1 2">Koide BX008</strain>
    </source>
</reference>
<accession>A0A0C2SMX7</accession>
<evidence type="ECO:0000313" key="1">
    <source>
        <dbReference type="EMBL" id="KIL64565.1"/>
    </source>
</evidence>
<protein>
    <submittedName>
        <fullName evidence="1">Uncharacterized protein</fullName>
    </submittedName>
</protein>
<name>A0A0C2SMX7_AMAMK</name>
<dbReference type="HOGENOM" id="CLU_2757257_0_0_1"/>
<dbReference type="Proteomes" id="UP000054549">
    <property type="component" value="Unassembled WGS sequence"/>
</dbReference>